<evidence type="ECO:0000313" key="1">
    <source>
        <dbReference type="EMBL" id="NJP92998.1"/>
    </source>
</evidence>
<dbReference type="EMBL" id="JAATEP010000020">
    <property type="protein sequence ID" value="NJP92998.1"/>
    <property type="molecule type" value="Genomic_DNA"/>
</dbReference>
<keyword evidence="2" id="KW-1185">Reference proteome</keyword>
<comment type="caution">
    <text evidence="1">The sequence shown here is derived from an EMBL/GenBank/DDBJ whole genome shotgun (WGS) entry which is preliminary data.</text>
</comment>
<dbReference type="SUPFAM" id="SSF159501">
    <property type="entry name" value="EreA/ChaN-like"/>
    <property type="match status" value="1"/>
</dbReference>
<accession>A0ABX1BDS2</accession>
<dbReference type="Pfam" id="PF05139">
    <property type="entry name" value="Erythro_esteras"/>
    <property type="match status" value="1"/>
</dbReference>
<sequence>MLRFTYMSQDIRDFIAPSCELLALGEPTHQVPATQRLRNELFARLAGQGFRSIALEIDRIAALTADDYVRNGTGTLDTALSEGFSHGWGAMEGNRELLAWMREYNRTRPPRERLSLHGFDAPTENFSAPSPRRYLEHVRDYLGLDLDIAGLAGDDERWGRTEAIMDAASSPGASPEAGRLRAAAEELLVALRAREREAPSREEWIRARAHLTAGLGLLRYHRQAAVPLERNERVTRLMAVRGALMAQNLLDLHAIEAPRGPMLVHSHNAHLRKSPGGMRVADLDMHWIGAGAIVASLLGDRYAFVAGGLGRAGALGVGDPAPDTFEGLLGARITTWGLAPVPSGARTRTDPVPQRSGYFPLDHATLDGADAVLFVADPDLVQLARS</sequence>
<dbReference type="PANTHER" id="PTHR31299:SF0">
    <property type="entry name" value="ESTERASE, PUTATIVE (AFU_ORTHOLOGUE AFUA_1G05850)-RELATED"/>
    <property type="match status" value="1"/>
</dbReference>
<reference evidence="1 2" key="1">
    <citation type="submission" date="2020-03" db="EMBL/GenBank/DDBJ databases">
        <title>WGS of actinomycetes isolated from Thailand.</title>
        <authorList>
            <person name="Thawai C."/>
        </authorList>
    </citation>
    <scope>NUCLEOTIDE SEQUENCE [LARGE SCALE GENOMIC DNA]</scope>
    <source>
        <strain evidence="1 2">FMUSA5-5</strain>
    </source>
</reference>
<dbReference type="InterPro" id="IPR052036">
    <property type="entry name" value="Hydrolase/PRTase-associated"/>
</dbReference>
<dbReference type="PANTHER" id="PTHR31299">
    <property type="entry name" value="ESTERASE, PUTATIVE (AFU_ORTHOLOGUE AFUA_1G05850)-RELATED"/>
    <property type="match status" value="1"/>
</dbReference>
<dbReference type="Proteomes" id="UP000696294">
    <property type="component" value="Unassembled WGS sequence"/>
</dbReference>
<protein>
    <submittedName>
        <fullName evidence="1">Erythromycin esterase family protein</fullName>
    </submittedName>
</protein>
<dbReference type="InterPro" id="IPR007815">
    <property type="entry name" value="Emycin_Estase"/>
</dbReference>
<dbReference type="CDD" id="cd14728">
    <property type="entry name" value="Ere-like"/>
    <property type="match status" value="1"/>
</dbReference>
<organism evidence="1 2">
    <name type="scientific">Nonomuraea composti</name>
    <dbReference type="NCBI Taxonomy" id="2720023"/>
    <lineage>
        <taxon>Bacteria</taxon>
        <taxon>Bacillati</taxon>
        <taxon>Actinomycetota</taxon>
        <taxon>Actinomycetes</taxon>
        <taxon>Streptosporangiales</taxon>
        <taxon>Streptosporangiaceae</taxon>
        <taxon>Nonomuraea</taxon>
    </lineage>
</organism>
<dbReference type="Gene3D" id="3.30.1870.10">
    <property type="entry name" value="EreA-like, domain 2"/>
    <property type="match status" value="1"/>
</dbReference>
<proteinExistence type="predicted"/>
<name>A0ABX1BDS2_9ACTN</name>
<gene>
    <name evidence="1" type="ORF">HCN51_26710</name>
</gene>
<evidence type="ECO:0000313" key="2">
    <source>
        <dbReference type="Proteomes" id="UP000696294"/>
    </source>
</evidence>